<dbReference type="SUPFAM" id="SSF47781">
    <property type="entry name" value="RuvA domain 2-like"/>
    <property type="match status" value="1"/>
</dbReference>
<evidence type="ECO:0000256" key="1">
    <source>
        <dbReference type="SAM" id="MobiDB-lite"/>
    </source>
</evidence>
<feature type="region of interest" description="Disordered" evidence="1">
    <location>
        <begin position="1"/>
        <end position="25"/>
    </location>
</feature>
<dbReference type="EMBL" id="WKJQ01000002">
    <property type="protein sequence ID" value="MRW98129.1"/>
    <property type="molecule type" value="Genomic_DNA"/>
</dbReference>
<organism evidence="2 3">
    <name type="scientific">Haloferax marinum</name>
    <dbReference type="NCBI Taxonomy" id="2666143"/>
    <lineage>
        <taxon>Archaea</taxon>
        <taxon>Methanobacteriati</taxon>
        <taxon>Methanobacteriota</taxon>
        <taxon>Stenosarchaea group</taxon>
        <taxon>Halobacteria</taxon>
        <taxon>Halobacteriales</taxon>
        <taxon>Haloferacaceae</taxon>
        <taxon>Haloferax</taxon>
    </lineage>
</organism>
<protein>
    <submittedName>
        <fullName evidence="2">Uncharacterized protein</fullName>
    </submittedName>
</protein>
<comment type="caution">
    <text evidence="2">The sequence shown here is derived from an EMBL/GenBank/DDBJ whole genome shotgun (WGS) entry which is preliminary data.</text>
</comment>
<evidence type="ECO:0000313" key="3">
    <source>
        <dbReference type="Proteomes" id="UP000443423"/>
    </source>
</evidence>
<proteinExistence type="predicted"/>
<keyword evidence="3" id="KW-1185">Reference proteome</keyword>
<accession>A0A6A8GA90</accession>
<name>A0A6A8GA90_9EURY</name>
<reference evidence="2 3" key="1">
    <citation type="submission" date="2019-11" db="EMBL/GenBank/DDBJ databases">
        <title>Whole genome sequence of Haloferax sp. MBLA0078.</title>
        <authorList>
            <person name="Seo M.-J."/>
            <person name="Cho E.-S."/>
        </authorList>
    </citation>
    <scope>NUCLEOTIDE SEQUENCE [LARGE SCALE GENOMIC DNA]</scope>
    <source>
        <strain evidence="2 3">MBLA0078</strain>
    </source>
</reference>
<gene>
    <name evidence="2" type="ORF">GJR99_16300</name>
</gene>
<dbReference type="Proteomes" id="UP000443423">
    <property type="component" value="Unassembled WGS sequence"/>
</dbReference>
<dbReference type="AlphaFoldDB" id="A0A6A8GA90"/>
<dbReference type="Gene3D" id="1.10.150.20">
    <property type="entry name" value="5' to 3' exonuclease, C-terminal subdomain"/>
    <property type="match status" value="1"/>
</dbReference>
<evidence type="ECO:0000313" key="2">
    <source>
        <dbReference type="EMBL" id="MRW98129.1"/>
    </source>
</evidence>
<feature type="compositionally biased region" description="Basic and acidic residues" evidence="1">
    <location>
        <begin position="1"/>
        <end position="12"/>
    </location>
</feature>
<dbReference type="InterPro" id="IPR010994">
    <property type="entry name" value="RuvA_2-like"/>
</dbReference>
<dbReference type="RefSeq" id="WP_151114114.1">
    <property type="nucleotide sequence ID" value="NZ_WKJQ01000002.1"/>
</dbReference>
<sequence length="206" mass="22759">MTRDTDDSRGDDSTPPTTDGLGWLPERIELPSEEWVIYPPGEPRPANFALRFEKEVPSVLVGTESGDPPSVHVLPHPGGLSLSARFGGIVDESVREFESLASHDRTKQVASWVQTWVRRIDEQAERARICSACDPVPNAGSRVADALYEHFGSADAVAATIVERDTTALRAVPGVAQQMADQLVVHYGSDTEWDYYRQRHHRDATP</sequence>